<sequence>MLWSKVTSESSEENGLYIDLLGNADSWICGGEKKRYDLSEKFISDGNAKLIENDVNGALKLLNRGMRFAKDIEHVCCAYFCRSSCYLKLNLFERCLWDIEHAKQIHWDEELASKLERRRKLCIKMFKLKDKSTEGIITVNGETYKKLPFISSAIKIEKNAEFGRFIAAKSDIHIGDTLLIEKPYVRVSTADECSKCAKTKMNFIPCDNCVDAMFCDKDCVDNDFHSFECGKIFYKPNIDDSKVTSCILRSIVVAINTFTTTDDLIAFVENIRLTDPNEMIEFPESPVDKYKAFFKLSSYITDKCIEDFCNQAKDIYASIMSSTDCAAKFDTLAKQRFLVHLICHHAAIVRSNGFSTTSDILGVNDDGFNCTIALESSYFNHSCLPNAVKLYNDDIAVIRAIQPIKAGQQIFVNYLKGDLTDKTSRERNEQLEFAYRFTCRCELCVNGIQRAPALRYHPDYIFVRSKMDRCDDFILPIKKSCVTFLQKHPKNISSQVGYYMLSTLAFIFQKELS</sequence>
<name>A0A9Q0NGT4_9DIPT</name>
<dbReference type="GO" id="GO:0008170">
    <property type="term" value="F:N-methyltransferase activity"/>
    <property type="evidence" value="ECO:0007669"/>
    <property type="project" value="UniProtKB-ARBA"/>
</dbReference>
<evidence type="ECO:0000313" key="2">
    <source>
        <dbReference type="EMBL" id="KAJ6649953.1"/>
    </source>
</evidence>
<dbReference type="SUPFAM" id="SSF48452">
    <property type="entry name" value="TPR-like"/>
    <property type="match status" value="1"/>
</dbReference>
<dbReference type="Gene3D" id="1.10.220.160">
    <property type="match status" value="1"/>
</dbReference>
<evidence type="ECO:0000259" key="1">
    <source>
        <dbReference type="PROSITE" id="PS50280"/>
    </source>
</evidence>
<keyword evidence="2" id="KW-0808">Transferase</keyword>
<organism evidence="2 3">
    <name type="scientific">Pseudolycoriella hygida</name>
    <dbReference type="NCBI Taxonomy" id="35572"/>
    <lineage>
        <taxon>Eukaryota</taxon>
        <taxon>Metazoa</taxon>
        <taxon>Ecdysozoa</taxon>
        <taxon>Arthropoda</taxon>
        <taxon>Hexapoda</taxon>
        <taxon>Insecta</taxon>
        <taxon>Pterygota</taxon>
        <taxon>Neoptera</taxon>
        <taxon>Endopterygota</taxon>
        <taxon>Diptera</taxon>
        <taxon>Nematocera</taxon>
        <taxon>Sciaroidea</taxon>
        <taxon>Sciaridae</taxon>
        <taxon>Pseudolycoriella</taxon>
    </lineage>
</organism>
<dbReference type="PANTHER" id="PTHR47111:SF1">
    <property type="entry name" value="SET AND MYND DOMAIN-CONTAINING PROTEIN 4"/>
    <property type="match status" value="1"/>
</dbReference>
<dbReference type="InterPro" id="IPR011990">
    <property type="entry name" value="TPR-like_helical_dom_sf"/>
</dbReference>
<keyword evidence="3" id="KW-1185">Reference proteome</keyword>
<dbReference type="PROSITE" id="PS50280">
    <property type="entry name" value="SET"/>
    <property type="match status" value="1"/>
</dbReference>
<keyword evidence="2" id="KW-0489">Methyltransferase</keyword>
<gene>
    <name evidence="2" type="primary">Smyd2_1</name>
    <name evidence="2" type="ORF">Bhyg_05196</name>
</gene>
<reference evidence="2" key="1">
    <citation type="submission" date="2022-07" db="EMBL/GenBank/DDBJ databases">
        <authorList>
            <person name="Trinca V."/>
            <person name="Uliana J.V.C."/>
            <person name="Torres T.T."/>
            <person name="Ward R.J."/>
            <person name="Monesi N."/>
        </authorList>
    </citation>
    <scope>NUCLEOTIDE SEQUENCE</scope>
    <source>
        <strain evidence="2">HSMRA1968</strain>
        <tissue evidence="2">Whole embryos</tissue>
    </source>
</reference>
<feature type="domain" description="SET" evidence="1">
    <location>
        <begin position="145"/>
        <end position="415"/>
    </location>
</feature>
<dbReference type="SUPFAM" id="SSF144232">
    <property type="entry name" value="HIT/MYND zinc finger-like"/>
    <property type="match status" value="1"/>
</dbReference>
<comment type="caution">
    <text evidence="2">The sequence shown here is derived from an EMBL/GenBank/DDBJ whole genome shotgun (WGS) entry which is preliminary data.</text>
</comment>
<dbReference type="OrthoDB" id="7790851at2759"/>
<dbReference type="GO" id="GO:0008757">
    <property type="term" value="F:S-adenosylmethionine-dependent methyltransferase activity"/>
    <property type="evidence" value="ECO:0007669"/>
    <property type="project" value="UniProtKB-ARBA"/>
</dbReference>
<dbReference type="Gene3D" id="2.170.270.10">
    <property type="entry name" value="SET domain"/>
    <property type="match status" value="1"/>
</dbReference>
<dbReference type="InterPro" id="IPR001214">
    <property type="entry name" value="SET_dom"/>
</dbReference>
<protein>
    <submittedName>
        <fullName evidence="2">N-lysine methyltransferase SMYD2</fullName>
    </submittedName>
</protein>
<dbReference type="EMBL" id="WJQU01000001">
    <property type="protein sequence ID" value="KAJ6649953.1"/>
    <property type="molecule type" value="Genomic_DNA"/>
</dbReference>
<proteinExistence type="predicted"/>
<dbReference type="SUPFAM" id="SSF82199">
    <property type="entry name" value="SET domain"/>
    <property type="match status" value="1"/>
</dbReference>
<dbReference type="Proteomes" id="UP001151699">
    <property type="component" value="Chromosome A"/>
</dbReference>
<dbReference type="GO" id="GO:0008276">
    <property type="term" value="F:protein methyltransferase activity"/>
    <property type="evidence" value="ECO:0007669"/>
    <property type="project" value="UniProtKB-ARBA"/>
</dbReference>
<dbReference type="AlphaFoldDB" id="A0A9Q0NGT4"/>
<dbReference type="Pfam" id="PF00856">
    <property type="entry name" value="SET"/>
    <property type="match status" value="1"/>
</dbReference>
<dbReference type="Gene3D" id="6.10.140.2220">
    <property type="match status" value="1"/>
</dbReference>
<dbReference type="PANTHER" id="PTHR47111">
    <property type="entry name" value="BCDNA.LD29892"/>
    <property type="match status" value="1"/>
</dbReference>
<evidence type="ECO:0000313" key="3">
    <source>
        <dbReference type="Proteomes" id="UP001151699"/>
    </source>
</evidence>
<dbReference type="InterPro" id="IPR046341">
    <property type="entry name" value="SET_dom_sf"/>
</dbReference>
<dbReference type="GO" id="GO:0032259">
    <property type="term" value="P:methylation"/>
    <property type="evidence" value="ECO:0007669"/>
    <property type="project" value="UniProtKB-KW"/>
</dbReference>
<accession>A0A9Q0NGT4</accession>